<evidence type="ECO:0000313" key="2">
    <source>
        <dbReference type="Proteomes" id="UP000663671"/>
    </source>
</evidence>
<evidence type="ECO:0000313" key="1">
    <source>
        <dbReference type="EMBL" id="QSS66059.1"/>
    </source>
</evidence>
<dbReference type="OrthoDB" id="10573265at2759"/>
<name>A0A8A1MJH8_AJECA</name>
<dbReference type="VEuPathDB" id="FungiDB:I7I51_06910"/>
<organism evidence="1 2">
    <name type="scientific">Ajellomyces capsulatus</name>
    <name type="common">Darling's disease fungus</name>
    <name type="synonym">Histoplasma capsulatum</name>
    <dbReference type="NCBI Taxonomy" id="5037"/>
    <lineage>
        <taxon>Eukaryota</taxon>
        <taxon>Fungi</taxon>
        <taxon>Dikarya</taxon>
        <taxon>Ascomycota</taxon>
        <taxon>Pezizomycotina</taxon>
        <taxon>Eurotiomycetes</taxon>
        <taxon>Eurotiomycetidae</taxon>
        <taxon>Onygenales</taxon>
        <taxon>Ajellomycetaceae</taxon>
        <taxon>Histoplasma</taxon>
    </lineage>
</organism>
<dbReference type="Proteomes" id="UP000663671">
    <property type="component" value="Chromosome 3"/>
</dbReference>
<dbReference type="EMBL" id="CP069115">
    <property type="protein sequence ID" value="QSS66059.1"/>
    <property type="molecule type" value="Genomic_DNA"/>
</dbReference>
<gene>
    <name evidence="1" type="ORF">I7I51_06910</name>
</gene>
<dbReference type="AlphaFoldDB" id="A0A8A1MJH8"/>
<protein>
    <submittedName>
        <fullName evidence="1">Uncharacterized protein</fullName>
    </submittedName>
</protein>
<reference evidence="1" key="1">
    <citation type="submission" date="2021-01" db="EMBL/GenBank/DDBJ databases">
        <title>Chromosome-level genome assembly of a human fungal pathogen reveals clustering of transcriptionally co-regulated genes.</title>
        <authorList>
            <person name="Voorhies M."/>
            <person name="Cohen S."/>
            <person name="Shea T.P."/>
            <person name="Petrus S."/>
            <person name="Munoz J.F."/>
            <person name="Poplawski S."/>
            <person name="Goldman W.E."/>
            <person name="Michael T."/>
            <person name="Cuomo C.A."/>
            <person name="Sil A."/>
            <person name="Beyhan S."/>
        </authorList>
    </citation>
    <scope>NUCLEOTIDE SEQUENCE</scope>
    <source>
        <strain evidence="1">WU24</strain>
    </source>
</reference>
<accession>A0A8A1MJH8</accession>
<sequence length="118" mass="13717">MASISVSERLIEFNHIYYVSELSANLISAEFMKHQSYIYCDMYVDTGNYFEFLSFTDSNMFYANLSRNNIYILSNNPSIFDGIMNNSEYGGMVYVAVSRLTTVFMEFNLNTDSLEFFI</sequence>
<proteinExistence type="predicted"/>